<evidence type="ECO:0000256" key="3">
    <source>
        <dbReference type="ARBA" id="ARBA00022723"/>
    </source>
</evidence>
<evidence type="ECO:0000256" key="4">
    <source>
        <dbReference type="ARBA" id="ARBA00022801"/>
    </source>
</evidence>
<evidence type="ECO:0000256" key="2">
    <source>
        <dbReference type="ARBA" id="ARBA00022670"/>
    </source>
</evidence>
<dbReference type="PANTHER" id="PTHR43330:SF7">
    <property type="entry name" value="METHIONINE AMINOPEPTIDASE 1"/>
    <property type="match status" value="1"/>
</dbReference>
<dbReference type="PANTHER" id="PTHR43330">
    <property type="entry name" value="METHIONINE AMINOPEPTIDASE"/>
    <property type="match status" value="1"/>
</dbReference>
<name>A0A0C2JHF1_THEKT</name>
<feature type="binding site" evidence="5">
    <location>
        <position position="136"/>
    </location>
    <ligand>
        <name>substrate</name>
    </ligand>
</feature>
<dbReference type="OrthoDB" id="3209743at2759"/>
<dbReference type="EC" id="3.4.11.18" evidence="6"/>
<feature type="binding site" evidence="5">
    <location>
        <position position="259"/>
    </location>
    <ligand>
        <name>a divalent metal cation</name>
        <dbReference type="ChEBI" id="CHEBI:60240"/>
        <label>2</label>
        <note>catalytic</note>
    </ligand>
</feature>
<dbReference type="GO" id="GO:0006508">
    <property type="term" value="P:proteolysis"/>
    <property type="evidence" value="ECO:0007669"/>
    <property type="project" value="UniProtKB-KW"/>
</dbReference>
<gene>
    <name evidence="8" type="ORF">RF11_01083</name>
</gene>
<keyword evidence="3 5" id="KW-0479">Metal-binding</keyword>
<feature type="domain" description="Peptidase M24" evidence="7">
    <location>
        <begin position="71"/>
        <end position="297"/>
    </location>
</feature>
<dbReference type="GO" id="GO:0070006">
    <property type="term" value="F:metalloaminopeptidase activity"/>
    <property type="evidence" value="ECO:0007669"/>
    <property type="project" value="UniProtKB-UniRule"/>
</dbReference>
<dbReference type="Gene3D" id="3.90.230.10">
    <property type="entry name" value="Creatinase/methionine aminopeptidase superfamily"/>
    <property type="match status" value="1"/>
</dbReference>
<reference evidence="8 9" key="1">
    <citation type="journal article" date="2014" name="Genome Biol. Evol.">
        <title>The genome of the myxosporean Thelohanellus kitauei shows adaptations to nutrient acquisition within its fish host.</title>
        <authorList>
            <person name="Yang Y."/>
            <person name="Xiong J."/>
            <person name="Zhou Z."/>
            <person name="Huo F."/>
            <person name="Miao W."/>
            <person name="Ran C."/>
            <person name="Liu Y."/>
            <person name="Zhang J."/>
            <person name="Feng J."/>
            <person name="Wang M."/>
            <person name="Wang M."/>
            <person name="Wang L."/>
            <person name="Yao B."/>
        </authorList>
    </citation>
    <scope>NUCLEOTIDE SEQUENCE [LARGE SCALE GENOMIC DNA]</scope>
    <source>
        <strain evidence="8">Wuqing</strain>
    </source>
</reference>
<dbReference type="NCBIfam" id="TIGR00500">
    <property type="entry name" value="met_pdase_I"/>
    <property type="match status" value="1"/>
</dbReference>
<comment type="cofactor">
    <cofactor evidence="5">
        <name>Co(2+)</name>
        <dbReference type="ChEBI" id="CHEBI:48828"/>
    </cofactor>
    <cofactor evidence="5">
        <name>Zn(2+)</name>
        <dbReference type="ChEBI" id="CHEBI:29105"/>
    </cofactor>
    <cofactor evidence="5">
        <name>Mn(2+)</name>
        <dbReference type="ChEBI" id="CHEBI:29035"/>
    </cofactor>
    <cofactor evidence="5">
        <name>Fe(2+)</name>
        <dbReference type="ChEBI" id="CHEBI:29033"/>
    </cofactor>
    <text evidence="5">Binds 2 divalent metal cations per subunit. Has a high-affinity and a low affinity metal-binding site. The true nature of the physiological cofactor is under debate. The enzyme is active with cobalt, zinc, manganese or divalent iron ions. Most likely, methionine aminopeptidases function as mononuclear Fe(2+)-metalloproteases under physiological conditions, and the catalytically relevant metal-binding site has been assigned to the histidine-containing high-affinity site.</text>
</comment>
<dbReference type="GO" id="GO:0046872">
    <property type="term" value="F:metal ion binding"/>
    <property type="evidence" value="ECO:0007669"/>
    <property type="project" value="UniProtKB-UniRule"/>
</dbReference>
<dbReference type="GO" id="GO:0005829">
    <property type="term" value="C:cytosol"/>
    <property type="evidence" value="ECO:0007669"/>
    <property type="project" value="TreeGrafter"/>
</dbReference>
<dbReference type="CDD" id="cd01086">
    <property type="entry name" value="MetAP1"/>
    <property type="match status" value="1"/>
</dbReference>
<keyword evidence="4 5" id="KW-0378">Hydrolase</keyword>
<dbReference type="SUPFAM" id="SSF55920">
    <property type="entry name" value="Creatinase/aminopeptidase"/>
    <property type="match status" value="1"/>
</dbReference>
<keyword evidence="2 5" id="KW-0645">Protease</keyword>
<dbReference type="AlphaFoldDB" id="A0A0C2JHF1"/>
<comment type="function">
    <text evidence="6">Cotranslationally removes the N-terminal methionine from nascent proteins. The N-terminal methionine is often cleaved when the second residue in the primary sequence is small and uncharged (Met-Ala-, Cys, Gly, Pro, Ser, Thr, or Val).</text>
</comment>
<feature type="binding site" evidence="5">
    <location>
        <position position="234"/>
    </location>
    <ligand>
        <name>substrate</name>
    </ligand>
</feature>
<feature type="binding site" evidence="5">
    <location>
        <position position="164"/>
    </location>
    <ligand>
        <name>a divalent metal cation</name>
        <dbReference type="ChEBI" id="CHEBI:60240"/>
        <label>2</label>
        <note>catalytic</note>
    </ligand>
</feature>
<comment type="catalytic activity">
    <reaction evidence="5 6">
        <text>Release of N-terminal amino acids, preferentially methionine, from peptides and arylamides.</text>
        <dbReference type="EC" id="3.4.11.18"/>
    </reaction>
</comment>
<feature type="binding site" evidence="5">
    <location>
        <position position="164"/>
    </location>
    <ligand>
        <name>a divalent metal cation</name>
        <dbReference type="ChEBI" id="CHEBI:60240"/>
        <label>1</label>
    </ligand>
</feature>
<evidence type="ECO:0000256" key="6">
    <source>
        <dbReference type="RuleBase" id="RU003653"/>
    </source>
</evidence>
<evidence type="ECO:0000313" key="8">
    <source>
        <dbReference type="EMBL" id="KII68723.1"/>
    </source>
</evidence>
<dbReference type="Proteomes" id="UP000031668">
    <property type="component" value="Unassembled WGS sequence"/>
</dbReference>
<dbReference type="GO" id="GO:0004239">
    <property type="term" value="F:initiator methionyl aminopeptidase activity"/>
    <property type="evidence" value="ECO:0007669"/>
    <property type="project" value="UniProtKB-UniRule"/>
</dbReference>
<dbReference type="InterPro" id="IPR000994">
    <property type="entry name" value="Pept_M24"/>
</dbReference>
<feature type="binding site" evidence="5">
    <location>
        <position position="290"/>
    </location>
    <ligand>
        <name>a divalent metal cation</name>
        <dbReference type="ChEBI" id="CHEBI:60240"/>
        <label>2</label>
        <note>catalytic</note>
    </ligand>
</feature>
<feature type="binding site" evidence="5">
    <location>
        <position position="227"/>
    </location>
    <ligand>
        <name>a divalent metal cation</name>
        <dbReference type="ChEBI" id="CHEBI:60240"/>
        <label>2</label>
        <note>catalytic</note>
    </ligand>
</feature>
<keyword evidence="9" id="KW-1185">Reference proteome</keyword>
<comment type="similarity">
    <text evidence="5">Belongs to the peptidase M24A family. Methionine aminopeptidase type 1 subfamily.</text>
</comment>
<proteinExistence type="inferred from homology"/>
<dbReference type="Pfam" id="PF00557">
    <property type="entry name" value="Peptidase_M24"/>
    <property type="match status" value="1"/>
</dbReference>
<dbReference type="PRINTS" id="PR00599">
    <property type="entry name" value="MAPEPTIDASE"/>
</dbReference>
<dbReference type="HAMAP" id="MF_01974">
    <property type="entry name" value="MetAP_1"/>
    <property type="match status" value="1"/>
</dbReference>
<feature type="binding site" evidence="5">
    <location>
        <position position="290"/>
    </location>
    <ligand>
        <name>a divalent metal cation</name>
        <dbReference type="ChEBI" id="CHEBI:60240"/>
        <label>1</label>
    </ligand>
</feature>
<evidence type="ECO:0000259" key="7">
    <source>
        <dbReference type="Pfam" id="PF00557"/>
    </source>
</evidence>
<evidence type="ECO:0000256" key="1">
    <source>
        <dbReference type="ARBA" id="ARBA00022438"/>
    </source>
</evidence>
<keyword evidence="1 5" id="KW-0031">Aminopeptidase</keyword>
<dbReference type="InterPro" id="IPR001714">
    <property type="entry name" value="Pept_M24_MAP"/>
</dbReference>
<comment type="caution">
    <text evidence="8">The sequence shown here is derived from an EMBL/GenBank/DDBJ whole genome shotgun (WGS) entry which is preliminary data.</text>
</comment>
<evidence type="ECO:0000313" key="9">
    <source>
        <dbReference type="Proteomes" id="UP000031668"/>
    </source>
</evidence>
<dbReference type="InterPro" id="IPR002467">
    <property type="entry name" value="Pept_M24A_MAP1"/>
</dbReference>
<organism evidence="8 9">
    <name type="scientific">Thelohanellus kitauei</name>
    <name type="common">Myxosporean</name>
    <dbReference type="NCBI Taxonomy" id="669202"/>
    <lineage>
        <taxon>Eukaryota</taxon>
        <taxon>Metazoa</taxon>
        <taxon>Cnidaria</taxon>
        <taxon>Myxozoa</taxon>
        <taxon>Myxosporea</taxon>
        <taxon>Bivalvulida</taxon>
        <taxon>Platysporina</taxon>
        <taxon>Myxobolidae</taxon>
        <taxon>Thelohanellus</taxon>
    </lineage>
</organism>
<dbReference type="InterPro" id="IPR036005">
    <property type="entry name" value="Creatinase/aminopeptidase-like"/>
</dbReference>
<dbReference type="EMBL" id="JWZT01002718">
    <property type="protein sequence ID" value="KII68723.1"/>
    <property type="molecule type" value="Genomic_DNA"/>
</dbReference>
<accession>A0A0C2JHF1</accession>
<sequence>MSSFLSSAQNNVWNNFAFTGSLRPFPRTYKPIVPSHIAYPDYANDVNGYPDSEVRAEGKKIHVCNDSEILKMKKVSQLAREVLDVVSTQIREGITTEEIDQIVLHECIIRESYPSPLNYYKFPSCCCTSINEIVCHGIPDSRPLEDGDIVNVDVTLYHDGYHGDLNETFIIGQPSDSDFNLLKITHECLMKGIGVVKPGVPYNKIGEVIEEHAVKNGYSVVRNYTGHGIHQYFHCPPTVRHCNNYNTTLMKEGHVFTIEPMINEGTEKVIEWPDEWTVATKDGKRSAQFEQTLLVTKNGCEILTARKDNPLQPYFLDFLLL</sequence>
<evidence type="ECO:0000256" key="5">
    <source>
        <dbReference type="HAMAP-Rule" id="MF_03174"/>
    </source>
</evidence>
<feature type="binding site" evidence="5">
    <location>
        <position position="153"/>
    </location>
    <ligand>
        <name>a divalent metal cation</name>
        <dbReference type="ChEBI" id="CHEBI:60240"/>
        <label>1</label>
    </ligand>
</feature>
<protein>
    <recommendedName>
        <fullName evidence="6">Methionine aminopeptidase</fullName>
        <ecNumber evidence="6">3.4.11.18</ecNumber>
    </recommendedName>
</protein>
<dbReference type="OMA" id="INQGTHQ"/>